<evidence type="ECO:0000313" key="1">
    <source>
        <dbReference type="EMBL" id="SCB60466.1"/>
    </source>
</evidence>
<sequence length="94" mass="10857">MDDKPYEEPTEISVSLTSPEAIVLFELLSRWIADDNAPPGTESFHHPSEWAVFQGVLTSLESQLVAPFREDYKKILSQARERISLDYSRFRLEE</sequence>
<evidence type="ECO:0000313" key="2">
    <source>
        <dbReference type="Proteomes" id="UP000198723"/>
    </source>
</evidence>
<reference evidence="1 2" key="1">
    <citation type="submission" date="2016-08" db="EMBL/GenBank/DDBJ databases">
        <authorList>
            <person name="Seilhamer J.J."/>
        </authorList>
    </citation>
    <scope>NUCLEOTIDE SEQUENCE [LARGE SCALE GENOMIC DNA]</scope>
    <source>
        <strain evidence="1 2">HBR26</strain>
    </source>
</reference>
<accession>A0A1C3Y7L6</accession>
<dbReference type="AlphaFoldDB" id="A0A1C3Y7L6"/>
<organism evidence="1 2">
    <name type="scientific">Rhizobium aethiopicum</name>
    <dbReference type="NCBI Taxonomy" id="1138170"/>
    <lineage>
        <taxon>Bacteria</taxon>
        <taxon>Pseudomonadati</taxon>
        <taxon>Pseudomonadota</taxon>
        <taxon>Alphaproteobacteria</taxon>
        <taxon>Hyphomicrobiales</taxon>
        <taxon>Rhizobiaceae</taxon>
        <taxon>Rhizobium/Agrobacterium group</taxon>
        <taxon>Rhizobium</taxon>
    </lineage>
</organism>
<name>A0A1C3Y7L6_9HYPH</name>
<dbReference type="Proteomes" id="UP000198723">
    <property type="component" value="Unassembled WGS sequence"/>
</dbReference>
<dbReference type="EMBL" id="FMAJ01000011">
    <property type="protein sequence ID" value="SCB60466.1"/>
    <property type="molecule type" value="Genomic_DNA"/>
</dbReference>
<proteinExistence type="predicted"/>
<gene>
    <name evidence="1" type="ORF">GA0061105_11137</name>
</gene>
<protein>
    <submittedName>
        <fullName evidence="1">Uncharacterized protein</fullName>
    </submittedName>
</protein>
<dbReference type="RefSeq" id="WP_092752827.1">
    <property type="nucleotide sequence ID" value="NZ_FMAJ01000011.1"/>
</dbReference>